<dbReference type="PANTHER" id="PTHR40051:SF1">
    <property type="entry name" value="YOLD-LIKE FAMILY PROTEIN"/>
    <property type="match status" value="1"/>
</dbReference>
<dbReference type="Proteomes" id="UP000830639">
    <property type="component" value="Chromosome"/>
</dbReference>
<keyword evidence="2" id="KW-1185">Reference proteome</keyword>
<dbReference type="InterPro" id="IPR014962">
    <property type="entry name" value="YolD"/>
</dbReference>
<dbReference type="PANTHER" id="PTHR40051">
    <property type="entry name" value="IG HYPOTHETICAL 15966"/>
    <property type="match status" value="1"/>
</dbReference>
<reference evidence="1 2" key="1">
    <citation type="submission" date="2022-04" db="EMBL/GenBank/DDBJ databases">
        <title>Mechanism of arsenic methylation and mitigation arsenic toxicity by Bacillus sp. LH14 from an Arsenic-Contaminated Paddy Soil.</title>
        <authorList>
            <person name="Wang D."/>
        </authorList>
    </citation>
    <scope>NUCLEOTIDE SEQUENCE [LARGE SCALE GENOMIC DNA]</scope>
    <source>
        <strain evidence="1 2">LH14</strain>
    </source>
</reference>
<organism evidence="1 2">
    <name type="scientific">Gottfriedia acidiceleris</name>
    <dbReference type="NCBI Taxonomy" id="371036"/>
    <lineage>
        <taxon>Bacteria</taxon>
        <taxon>Bacillati</taxon>
        <taxon>Bacillota</taxon>
        <taxon>Bacilli</taxon>
        <taxon>Bacillales</taxon>
        <taxon>Bacillaceae</taxon>
        <taxon>Gottfriedia</taxon>
    </lineage>
</organism>
<dbReference type="RefSeq" id="WP_248269058.1">
    <property type="nucleotide sequence ID" value="NZ_CP096034.1"/>
</dbReference>
<dbReference type="Pfam" id="PF08863">
    <property type="entry name" value="YolD"/>
    <property type="match status" value="1"/>
</dbReference>
<protein>
    <submittedName>
        <fullName evidence="1">YolD-like family protein</fullName>
    </submittedName>
</protein>
<proteinExistence type="predicted"/>
<name>A0ABY4JQN9_9BACI</name>
<gene>
    <name evidence="1" type="ORF">MY490_10035</name>
</gene>
<dbReference type="EMBL" id="CP096034">
    <property type="protein sequence ID" value="UPM56143.1"/>
    <property type="molecule type" value="Genomic_DNA"/>
</dbReference>
<accession>A0ABY4JQN9</accession>
<sequence length="114" mass="13558">MKHNQLGRTIKKWQPFASIPQQFKGLANIIEDQRKMPKPILEDDEKERINFILIEALELNNQIALKHWNKGYIYTEVGHILKVDHLTDTFQFMDKYNQKQLFSFDSIVDIKILT</sequence>
<evidence type="ECO:0000313" key="1">
    <source>
        <dbReference type="EMBL" id="UPM56143.1"/>
    </source>
</evidence>
<evidence type="ECO:0000313" key="2">
    <source>
        <dbReference type="Proteomes" id="UP000830639"/>
    </source>
</evidence>